<evidence type="ECO:0000313" key="1">
    <source>
        <dbReference type="EMBL" id="DAE33016.1"/>
    </source>
</evidence>
<accession>A0A8S5RNU3</accession>
<reference evidence="1" key="1">
    <citation type="journal article" date="2021" name="Proc. Natl. Acad. Sci. U.S.A.">
        <title>A Catalog of Tens of Thousands of Viruses from Human Metagenomes Reveals Hidden Associations with Chronic Diseases.</title>
        <authorList>
            <person name="Tisza M.J."/>
            <person name="Buck C.B."/>
        </authorList>
    </citation>
    <scope>NUCLEOTIDE SEQUENCE</scope>
    <source>
        <strain evidence="1">CtoYX9</strain>
    </source>
</reference>
<dbReference type="EMBL" id="BK059131">
    <property type="protein sequence ID" value="DAE33016.1"/>
    <property type="molecule type" value="Genomic_DNA"/>
</dbReference>
<sequence>MTRLLSPPKQEPTEPIRYNTNRGAAALTLPPLLIQHHTND</sequence>
<organism evidence="1">
    <name type="scientific">virus sp. ctoYX9</name>
    <dbReference type="NCBI Taxonomy" id="2825822"/>
    <lineage>
        <taxon>Viruses</taxon>
    </lineage>
</organism>
<protein>
    <submittedName>
        <fullName evidence="1">Uncharacterized protein</fullName>
    </submittedName>
</protein>
<name>A0A8S5RNU3_9VIRU</name>
<proteinExistence type="predicted"/>